<dbReference type="RefSeq" id="WP_309968291.1">
    <property type="nucleotide sequence ID" value="NZ_JAVDWH010000001.1"/>
</dbReference>
<proteinExistence type="predicted"/>
<feature type="compositionally biased region" description="Low complexity" evidence="1">
    <location>
        <begin position="30"/>
        <end position="48"/>
    </location>
</feature>
<evidence type="ECO:0000313" key="4">
    <source>
        <dbReference type="Proteomes" id="UP001257739"/>
    </source>
</evidence>
<keyword evidence="4" id="KW-1185">Reference proteome</keyword>
<gene>
    <name evidence="3" type="ORF">J2X11_001284</name>
</gene>
<sequence>MTLATSVAVTALLALSGCNDPDDKAEPGVTPSTSESASPSTSATPDTASLVGTWSDEEAEWTVHFNEDGTFVEDFQGIKDFRVGTYSVEGETVSLKGDDGNTTTGSIVGVTLAFKLGTLIRN</sequence>
<feature type="domain" description="Lipocalin-like" evidence="2">
    <location>
        <begin position="52"/>
        <end position="108"/>
    </location>
</feature>
<dbReference type="Gene3D" id="2.40.128.290">
    <property type="entry name" value="Uncharacterised protein Atu4866, PF11512"/>
    <property type="match status" value="1"/>
</dbReference>
<comment type="caution">
    <text evidence="3">The sequence shown here is derived from an EMBL/GenBank/DDBJ whole genome shotgun (WGS) entry which is preliminary data.</text>
</comment>
<organism evidence="3 4">
    <name type="scientific">Aeromicrobium panaciterrae</name>
    <dbReference type="NCBI Taxonomy" id="363861"/>
    <lineage>
        <taxon>Bacteria</taxon>
        <taxon>Bacillati</taxon>
        <taxon>Actinomycetota</taxon>
        <taxon>Actinomycetes</taxon>
        <taxon>Propionibacteriales</taxon>
        <taxon>Nocardioidaceae</taxon>
        <taxon>Aeromicrobium</taxon>
    </lineage>
</organism>
<feature type="region of interest" description="Disordered" evidence="1">
    <location>
        <begin position="17"/>
        <end position="48"/>
    </location>
</feature>
<dbReference type="Pfam" id="PF13648">
    <property type="entry name" value="Lipocalin_4"/>
    <property type="match status" value="1"/>
</dbReference>
<dbReference type="InterPro" id="IPR038646">
    <property type="entry name" value="Atu4866-like_sf"/>
</dbReference>
<dbReference type="EMBL" id="JAVDWH010000001">
    <property type="protein sequence ID" value="MDR7086445.1"/>
    <property type="molecule type" value="Genomic_DNA"/>
</dbReference>
<protein>
    <recommendedName>
        <fullName evidence="2">Lipocalin-like domain-containing protein</fullName>
    </recommendedName>
</protein>
<dbReference type="InterPro" id="IPR024311">
    <property type="entry name" value="Lipocalin-like"/>
</dbReference>
<evidence type="ECO:0000313" key="3">
    <source>
        <dbReference type="EMBL" id="MDR7086445.1"/>
    </source>
</evidence>
<name>A0ABU1UMM9_9ACTN</name>
<evidence type="ECO:0000256" key="1">
    <source>
        <dbReference type="SAM" id="MobiDB-lite"/>
    </source>
</evidence>
<evidence type="ECO:0000259" key="2">
    <source>
        <dbReference type="Pfam" id="PF13648"/>
    </source>
</evidence>
<accession>A0ABU1UMM9</accession>
<reference evidence="3 4" key="1">
    <citation type="submission" date="2023-07" db="EMBL/GenBank/DDBJ databases">
        <title>Sorghum-associated microbial communities from plants grown in Nebraska, USA.</title>
        <authorList>
            <person name="Schachtman D."/>
        </authorList>
    </citation>
    <scope>NUCLEOTIDE SEQUENCE [LARGE SCALE GENOMIC DNA]</scope>
    <source>
        <strain evidence="3 4">BE248</strain>
    </source>
</reference>
<dbReference type="Proteomes" id="UP001257739">
    <property type="component" value="Unassembled WGS sequence"/>
</dbReference>